<protein>
    <submittedName>
        <fullName evidence="1">Uncharacterized protein</fullName>
    </submittedName>
</protein>
<dbReference type="EMBL" id="CP070608">
    <property type="protein sequence ID" value="QSE99206.1"/>
    <property type="molecule type" value="Genomic_DNA"/>
</dbReference>
<name>A0A975A2U3_9BACT</name>
<keyword evidence="2" id="KW-1185">Reference proteome</keyword>
<organism evidence="1 2">
    <name type="scientific">Fulvivirga lutea</name>
    <dbReference type="NCBI Taxonomy" id="2810512"/>
    <lineage>
        <taxon>Bacteria</taxon>
        <taxon>Pseudomonadati</taxon>
        <taxon>Bacteroidota</taxon>
        <taxon>Cytophagia</taxon>
        <taxon>Cytophagales</taxon>
        <taxon>Fulvivirgaceae</taxon>
        <taxon>Fulvivirga</taxon>
    </lineage>
</organism>
<dbReference type="Proteomes" id="UP000662783">
    <property type="component" value="Chromosome"/>
</dbReference>
<dbReference type="RefSeq" id="WP_205723717.1">
    <property type="nucleotide sequence ID" value="NZ_CP070608.1"/>
</dbReference>
<sequence length="186" mass="21949">MNKAALEFERVSQSLESDAIVNVYYQFDVEGFVNTREIKKLEFEYIPLSKLILEMASGRYFTFFDSSKFLENQGYYTLDIKVEESLDIDSKKIIQSEYNQWTKFLNEQVSKVDVLWDYLYNNFYQDNPSDLYPKGLEIKFSEHKSIVIAASELEIVSGEYNFMCPDEALIVFFSRKFYDKHLGVKN</sequence>
<evidence type="ECO:0000313" key="2">
    <source>
        <dbReference type="Proteomes" id="UP000662783"/>
    </source>
</evidence>
<gene>
    <name evidence="1" type="ORF">JR347_08990</name>
</gene>
<accession>A0A975A2U3</accession>
<proteinExistence type="predicted"/>
<dbReference type="KEGG" id="fuv:JR347_08990"/>
<reference evidence="1" key="1">
    <citation type="submission" date="2021-02" db="EMBL/GenBank/DDBJ databases">
        <title>Fulvivirga sp. S481 isolated from sea water.</title>
        <authorList>
            <person name="Bae S.S."/>
            <person name="Baek K."/>
        </authorList>
    </citation>
    <scope>NUCLEOTIDE SEQUENCE</scope>
    <source>
        <strain evidence="1">S481</strain>
    </source>
</reference>
<evidence type="ECO:0000313" key="1">
    <source>
        <dbReference type="EMBL" id="QSE99206.1"/>
    </source>
</evidence>
<dbReference type="AlphaFoldDB" id="A0A975A2U3"/>